<gene>
    <name evidence="1" type="ORF">BJ981_003199</name>
</gene>
<comment type="caution">
    <text evidence="1">The sequence shown here is derived from an EMBL/GenBank/DDBJ whole genome shotgun (WGS) entry which is preliminary data.</text>
</comment>
<name>A0A7W8Z4Z9_9ACTN</name>
<evidence type="ECO:0000313" key="2">
    <source>
        <dbReference type="Proteomes" id="UP000588112"/>
    </source>
</evidence>
<dbReference type="AlphaFoldDB" id="A0A7W8Z4Z9"/>
<keyword evidence="2" id="KW-1185">Reference proteome</keyword>
<dbReference type="Proteomes" id="UP000588112">
    <property type="component" value="Unassembled WGS sequence"/>
</dbReference>
<accession>A0A7W8Z4Z9</accession>
<evidence type="ECO:0000313" key="1">
    <source>
        <dbReference type="EMBL" id="MBB5627500.1"/>
    </source>
</evidence>
<dbReference type="SUPFAM" id="SSF52540">
    <property type="entry name" value="P-loop containing nucleoside triphosphate hydrolases"/>
    <property type="match status" value="1"/>
</dbReference>
<protein>
    <submittedName>
        <fullName evidence="1">Putative ATPase</fullName>
    </submittedName>
</protein>
<reference evidence="1 2" key="1">
    <citation type="submission" date="2020-08" db="EMBL/GenBank/DDBJ databases">
        <title>Sequencing the genomes of 1000 actinobacteria strains.</title>
        <authorList>
            <person name="Klenk H.-P."/>
        </authorList>
    </citation>
    <scope>NUCLEOTIDE SEQUENCE [LARGE SCALE GENOMIC DNA]</scope>
    <source>
        <strain evidence="1 2">DSM 45790</strain>
    </source>
</reference>
<sequence>MRQVLIVQPIRQHQRGAAPRAPRLVQLVGRQGPDKIAIAVQAAACFRHHFPDGQFYVNAHPDARGSADLIDRLLCLFGLGPAGRDTTNDQAAWLRSALGSRRALLVLDNVADADHVRPLLTTGGTSAIMILASRPLNGLDGIWTIDADLHAADGEPAAVPAPYSGRLSAS</sequence>
<organism evidence="1 2">
    <name type="scientific">Sphaerisporangium krabiense</name>
    <dbReference type="NCBI Taxonomy" id="763782"/>
    <lineage>
        <taxon>Bacteria</taxon>
        <taxon>Bacillati</taxon>
        <taxon>Actinomycetota</taxon>
        <taxon>Actinomycetes</taxon>
        <taxon>Streptosporangiales</taxon>
        <taxon>Streptosporangiaceae</taxon>
        <taxon>Sphaerisporangium</taxon>
    </lineage>
</organism>
<proteinExistence type="predicted"/>
<dbReference type="Gene3D" id="3.40.50.300">
    <property type="entry name" value="P-loop containing nucleotide triphosphate hydrolases"/>
    <property type="match status" value="1"/>
</dbReference>
<dbReference type="EMBL" id="JACHBR010000001">
    <property type="protein sequence ID" value="MBB5627500.1"/>
    <property type="molecule type" value="Genomic_DNA"/>
</dbReference>
<dbReference type="InterPro" id="IPR027417">
    <property type="entry name" value="P-loop_NTPase"/>
</dbReference>
<dbReference type="RefSeq" id="WP_239139477.1">
    <property type="nucleotide sequence ID" value="NZ_BOOS01000036.1"/>
</dbReference>